<dbReference type="RefSeq" id="WP_189057759.1">
    <property type="nucleotide sequence ID" value="NZ_BMMK01000011.1"/>
</dbReference>
<evidence type="ECO:0008006" key="3">
    <source>
        <dbReference type="Google" id="ProtNLM"/>
    </source>
</evidence>
<sequence length="145" mass="15589">MASLKDIRKAIKSTLDANLPDLHVFAHSPDDGLMPALIVMPRPGSPGSPFAEFNKAMARGHDEYHLDLWLLVANTLDEEAQDTLDDYLTGSGPRSVREVIFNNQSLGLTNTQAFITGAYGYGGEPALGRIQGVGAVLQMYVVTSG</sequence>
<gene>
    <name evidence="1" type="ORF">GCM10012275_28280</name>
</gene>
<dbReference type="EMBL" id="BMMK01000011">
    <property type="protein sequence ID" value="GGM55503.1"/>
    <property type="molecule type" value="Genomic_DNA"/>
</dbReference>
<dbReference type="Proteomes" id="UP000637578">
    <property type="component" value="Unassembled WGS sequence"/>
</dbReference>
<organism evidence="1 2">
    <name type="scientific">Longimycelium tulufanense</name>
    <dbReference type="NCBI Taxonomy" id="907463"/>
    <lineage>
        <taxon>Bacteria</taxon>
        <taxon>Bacillati</taxon>
        <taxon>Actinomycetota</taxon>
        <taxon>Actinomycetes</taxon>
        <taxon>Pseudonocardiales</taxon>
        <taxon>Pseudonocardiaceae</taxon>
        <taxon>Longimycelium</taxon>
    </lineage>
</organism>
<proteinExistence type="predicted"/>
<name>A0A8J3FV59_9PSEU</name>
<accession>A0A8J3FV59</accession>
<comment type="caution">
    <text evidence="1">The sequence shown here is derived from an EMBL/GenBank/DDBJ whole genome shotgun (WGS) entry which is preliminary data.</text>
</comment>
<reference evidence="1" key="1">
    <citation type="journal article" date="2014" name="Int. J. Syst. Evol. Microbiol.">
        <title>Complete genome sequence of Corynebacterium casei LMG S-19264T (=DSM 44701T), isolated from a smear-ripened cheese.</title>
        <authorList>
            <consortium name="US DOE Joint Genome Institute (JGI-PGF)"/>
            <person name="Walter F."/>
            <person name="Albersmeier A."/>
            <person name="Kalinowski J."/>
            <person name="Ruckert C."/>
        </authorList>
    </citation>
    <scope>NUCLEOTIDE SEQUENCE</scope>
    <source>
        <strain evidence="1">CGMCC 4.5737</strain>
    </source>
</reference>
<evidence type="ECO:0000313" key="1">
    <source>
        <dbReference type="EMBL" id="GGM55503.1"/>
    </source>
</evidence>
<evidence type="ECO:0000313" key="2">
    <source>
        <dbReference type="Proteomes" id="UP000637578"/>
    </source>
</evidence>
<keyword evidence="2" id="KW-1185">Reference proteome</keyword>
<dbReference type="AlphaFoldDB" id="A0A8J3FV59"/>
<reference evidence="1" key="2">
    <citation type="submission" date="2020-09" db="EMBL/GenBank/DDBJ databases">
        <authorList>
            <person name="Sun Q."/>
            <person name="Zhou Y."/>
        </authorList>
    </citation>
    <scope>NUCLEOTIDE SEQUENCE</scope>
    <source>
        <strain evidence="1">CGMCC 4.5737</strain>
    </source>
</reference>
<protein>
    <recommendedName>
        <fullName evidence="3">Tail terminator</fullName>
    </recommendedName>
</protein>